<gene>
    <name evidence="1" type="ORF">Pan44_24010</name>
</gene>
<keyword evidence="2" id="KW-1185">Reference proteome</keyword>
<dbReference type="InParanoid" id="A0A517SE29"/>
<name>A0A517SE29_9PLAN</name>
<sequence>MLEDRCQKKKRHGLEVRAFFLLKERRIADAITGYA</sequence>
<accession>A0A517SE29</accession>
<dbReference type="EMBL" id="CP036271">
    <property type="protein sequence ID" value="QDT54368.1"/>
    <property type="molecule type" value="Genomic_DNA"/>
</dbReference>
<reference evidence="1 2" key="1">
    <citation type="submission" date="2019-02" db="EMBL/GenBank/DDBJ databases">
        <title>Deep-cultivation of Planctomycetes and their phenomic and genomic characterization uncovers novel biology.</title>
        <authorList>
            <person name="Wiegand S."/>
            <person name="Jogler M."/>
            <person name="Boedeker C."/>
            <person name="Pinto D."/>
            <person name="Vollmers J."/>
            <person name="Rivas-Marin E."/>
            <person name="Kohn T."/>
            <person name="Peeters S.H."/>
            <person name="Heuer A."/>
            <person name="Rast P."/>
            <person name="Oberbeckmann S."/>
            <person name="Bunk B."/>
            <person name="Jeske O."/>
            <person name="Meyerdierks A."/>
            <person name="Storesund J.E."/>
            <person name="Kallscheuer N."/>
            <person name="Luecker S."/>
            <person name="Lage O.M."/>
            <person name="Pohl T."/>
            <person name="Merkel B.J."/>
            <person name="Hornburger P."/>
            <person name="Mueller R.-W."/>
            <person name="Bruemmer F."/>
            <person name="Labrenz M."/>
            <person name="Spormann A.M."/>
            <person name="Op den Camp H."/>
            <person name="Overmann J."/>
            <person name="Amann R."/>
            <person name="Jetten M.S.M."/>
            <person name="Mascher T."/>
            <person name="Medema M.H."/>
            <person name="Devos D.P."/>
            <person name="Kaster A.-K."/>
            <person name="Ovreas L."/>
            <person name="Rohde M."/>
            <person name="Galperin M.Y."/>
            <person name="Jogler C."/>
        </authorList>
    </citation>
    <scope>NUCLEOTIDE SEQUENCE [LARGE SCALE GENOMIC DNA]</scope>
    <source>
        <strain evidence="1 2">Pan44</strain>
    </source>
</reference>
<organism evidence="1 2">
    <name type="scientific">Caulifigura coniformis</name>
    <dbReference type="NCBI Taxonomy" id="2527983"/>
    <lineage>
        <taxon>Bacteria</taxon>
        <taxon>Pseudomonadati</taxon>
        <taxon>Planctomycetota</taxon>
        <taxon>Planctomycetia</taxon>
        <taxon>Planctomycetales</taxon>
        <taxon>Planctomycetaceae</taxon>
        <taxon>Caulifigura</taxon>
    </lineage>
</organism>
<evidence type="ECO:0000313" key="2">
    <source>
        <dbReference type="Proteomes" id="UP000315700"/>
    </source>
</evidence>
<protein>
    <submittedName>
        <fullName evidence="1">Uncharacterized protein</fullName>
    </submittedName>
</protein>
<dbReference type="AlphaFoldDB" id="A0A517SE29"/>
<evidence type="ECO:0000313" key="1">
    <source>
        <dbReference type="EMBL" id="QDT54368.1"/>
    </source>
</evidence>
<dbReference type="KEGG" id="ccos:Pan44_24010"/>
<proteinExistence type="predicted"/>
<dbReference type="Proteomes" id="UP000315700">
    <property type="component" value="Chromosome"/>
</dbReference>